<sequence>MSNIYCSVNTCHYWDKGNICAANEIMVTSDNLAAERPDTLDAPNHAQFPTTPVDDCMATCCKTFVRKGSGDERLDGVKKTT</sequence>
<feature type="domain" description="DUF1540" evidence="1">
    <location>
        <begin position="4"/>
        <end position="64"/>
    </location>
</feature>
<dbReference type="AlphaFoldDB" id="A0A7G6E1Z1"/>
<dbReference type="RefSeq" id="WP_034422314.1">
    <property type="nucleotide sequence ID" value="NZ_CP045798.1"/>
</dbReference>
<evidence type="ECO:0000313" key="2">
    <source>
        <dbReference type="EMBL" id="QNB46095.1"/>
    </source>
</evidence>
<dbReference type="Proteomes" id="UP000515847">
    <property type="component" value="Chromosome"/>
</dbReference>
<protein>
    <submittedName>
        <fullName evidence="2">DUF1540 domain-containing protein</fullName>
    </submittedName>
</protein>
<accession>A0A7G6E1Z1</accession>
<evidence type="ECO:0000259" key="1">
    <source>
        <dbReference type="Pfam" id="PF07561"/>
    </source>
</evidence>
<dbReference type="InterPro" id="IPR011437">
    <property type="entry name" value="DUF1540"/>
</dbReference>
<dbReference type="OrthoDB" id="1681234at2"/>
<gene>
    <name evidence="2" type="ORF">BR63_07075</name>
</gene>
<dbReference type="Pfam" id="PF07561">
    <property type="entry name" value="DUF1540"/>
    <property type="match status" value="1"/>
</dbReference>
<proteinExistence type="predicted"/>
<dbReference type="EMBL" id="CP045798">
    <property type="protein sequence ID" value="QNB46095.1"/>
    <property type="molecule type" value="Genomic_DNA"/>
</dbReference>
<evidence type="ECO:0000313" key="3">
    <source>
        <dbReference type="Proteomes" id="UP000515847"/>
    </source>
</evidence>
<dbReference type="KEGG" id="tfr:BR63_07075"/>
<reference evidence="2 3" key="1">
    <citation type="journal article" date="2019" name="Front. Microbiol.">
        <title>Thermoanaerosceptrum fracticalcis gen. nov. sp. nov., a Novel Fumarate-Fermenting Microorganism From a Deep Fractured Carbonate Aquifer of the US Great Basin.</title>
        <authorList>
            <person name="Hamilton-Brehm S.D."/>
            <person name="Stewart L.E."/>
            <person name="Zavarin M."/>
            <person name="Caldwell M."/>
            <person name="Lawson P.A."/>
            <person name="Onstott T.C."/>
            <person name="Grzymski J."/>
            <person name="Neveux I."/>
            <person name="Lollar B.S."/>
            <person name="Russell C.E."/>
            <person name="Moser D.P."/>
        </authorList>
    </citation>
    <scope>NUCLEOTIDE SEQUENCE [LARGE SCALE GENOMIC DNA]</scope>
    <source>
        <strain evidence="2 3">DRI-13</strain>
    </source>
</reference>
<keyword evidence="3" id="KW-1185">Reference proteome</keyword>
<name>A0A7G6E1Z1_THEFR</name>
<organism evidence="2 3">
    <name type="scientific">Thermanaerosceptrum fracticalcis</name>
    <dbReference type="NCBI Taxonomy" id="1712410"/>
    <lineage>
        <taxon>Bacteria</taxon>
        <taxon>Bacillati</taxon>
        <taxon>Bacillota</taxon>
        <taxon>Clostridia</taxon>
        <taxon>Eubacteriales</taxon>
        <taxon>Peptococcaceae</taxon>
        <taxon>Thermanaerosceptrum</taxon>
    </lineage>
</organism>